<gene>
    <name evidence="13" type="ORF">A2527_02855</name>
</gene>
<evidence type="ECO:0000313" key="14">
    <source>
        <dbReference type="Proteomes" id="UP000178449"/>
    </source>
</evidence>
<dbReference type="InterPro" id="IPR013545">
    <property type="entry name" value="T2SS_protein-GspG_C"/>
</dbReference>
<evidence type="ECO:0000256" key="7">
    <source>
        <dbReference type="ARBA" id="ARBA00022692"/>
    </source>
</evidence>
<dbReference type="Gene3D" id="3.30.700.10">
    <property type="entry name" value="Glycoprotein, Type 4 Pilin"/>
    <property type="match status" value="1"/>
</dbReference>
<evidence type="ECO:0000259" key="12">
    <source>
        <dbReference type="Pfam" id="PF08334"/>
    </source>
</evidence>
<dbReference type="PRINTS" id="PR00813">
    <property type="entry name" value="BCTERIALGSPG"/>
</dbReference>
<dbReference type="SUPFAM" id="SSF54523">
    <property type="entry name" value="Pili subunits"/>
    <property type="match status" value="1"/>
</dbReference>
<accession>A0A1F6GFX8</accession>
<keyword evidence="9 11" id="KW-0472">Membrane</keyword>
<evidence type="ECO:0000256" key="1">
    <source>
        <dbReference type="ARBA" id="ARBA00004377"/>
    </source>
</evidence>
<evidence type="ECO:0000256" key="9">
    <source>
        <dbReference type="ARBA" id="ARBA00023136"/>
    </source>
</evidence>
<dbReference type="Pfam" id="PF07963">
    <property type="entry name" value="N_methyl"/>
    <property type="match status" value="1"/>
</dbReference>
<organism evidence="13 14">
    <name type="scientific">Candidatus Lambdaproteobacteria bacterium RIFOXYD2_FULL_50_16</name>
    <dbReference type="NCBI Taxonomy" id="1817772"/>
    <lineage>
        <taxon>Bacteria</taxon>
        <taxon>Pseudomonadati</taxon>
        <taxon>Pseudomonadota</taxon>
        <taxon>Candidatus Lambdaproteobacteria</taxon>
    </lineage>
</organism>
<keyword evidence="8 11" id="KW-1133">Transmembrane helix</keyword>
<evidence type="ECO:0000256" key="6">
    <source>
        <dbReference type="ARBA" id="ARBA00022519"/>
    </source>
</evidence>
<evidence type="ECO:0000256" key="10">
    <source>
        <dbReference type="SAM" id="MobiDB-lite"/>
    </source>
</evidence>
<evidence type="ECO:0000256" key="4">
    <source>
        <dbReference type="ARBA" id="ARBA00022475"/>
    </source>
</evidence>
<dbReference type="InterPro" id="IPR045584">
    <property type="entry name" value="Pilin-like"/>
</dbReference>
<dbReference type="NCBIfam" id="TIGR02532">
    <property type="entry name" value="IV_pilin_GFxxxE"/>
    <property type="match status" value="1"/>
</dbReference>
<keyword evidence="4" id="KW-1003">Cell membrane</keyword>
<dbReference type="AlphaFoldDB" id="A0A1F6GFX8"/>
<evidence type="ECO:0000256" key="8">
    <source>
        <dbReference type="ARBA" id="ARBA00022989"/>
    </source>
</evidence>
<feature type="transmembrane region" description="Helical" evidence="11">
    <location>
        <begin position="12"/>
        <end position="34"/>
    </location>
</feature>
<name>A0A1F6GFX8_9PROT</name>
<proteinExistence type="inferred from homology"/>
<dbReference type="InterPro" id="IPR010054">
    <property type="entry name" value="Type2_sec_GspG"/>
</dbReference>
<dbReference type="InterPro" id="IPR012902">
    <property type="entry name" value="N_methyl_site"/>
</dbReference>
<evidence type="ECO:0000256" key="5">
    <source>
        <dbReference type="ARBA" id="ARBA00022481"/>
    </source>
</evidence>
<evidence type="ECO:0000256" key="11">
    <source>
        <dbReference type="SAM" id="Phobius"/>
    </source>
</evidence>
<dbReference type="GO" id="GO:0015627">
    <property type="term" value="C:type II protein secretion system complex"/>
    <property type="evidence" value="ECO:0007669"/>
    <property type="project" value="InterPro"/>
</dbReference>
<keyword evidence="7 11" id="KW-0812">Transmembrane</keyword>
<feature type="compositionally biased region" description="Basic and acidic residues" evidence="10">
    <location>
        <begin position="130"/>
        <end position="140"/>
    </location>
</feature>
<comment type="subcellular location">
    <subcellularLocation>
        <location evidence="1">Cell inner membrane</location>
        <topology evidence="1">Single-pass membrane protein</topology>
    </subcellularLocation>
</comment>
<feature type="domain" description="Type II secretion system protein GspG C-terminal" evidence="12">
    <location>
        <begin position="33"/>
        <end position="138"/>
    </location>
</feature>
<dbReference type="InterPro" id="IPR000983">
    <property type="entry name" value="Bac_GSPG_pilin"/>
</dbReference>
<dbReference type="GO" id="GO:0015628">
    <property type="term" value="P:protein secretion by the type II secretion system"/>
    <property type="evidence" value="ECO:0007669"/>
    <property type="project" value="InterPro"/>
</dbReference>
<dbReference type="NCBIfam" id="TIGR01710">
    <property type="entry name" value="typeII_sec_gspG"/>
    <property type="match status" value="1"/>
</dbReference>
<keyword evidence="5" id="KW-0488">Methylation</keyword>
<dbReference type="Pfam" id="PF08334">
    <property type="entry name" value="T2SSG"/>
    <property type="match status" value="1"/>
</dbReference>
<feature type="region of interest" description="Disordered" evidence="10">
    <location>
        <begin position="120"/>
        <end position="140"/>
    </location>
</feature>
<sequence>MGAHQRQRGFSFIEIMIVIVLMAGIAAFVGPALFSKLDDAKVDQAKIQMKSLAGSLELYRLDNSRYPDSEQGLAALMAKPSLGRIPESWRGPYLNAKSLPKDPWERDYVYNSDGSNFDLMSLGADGEPGGQDRDQDIAHQ</sequence>
<keyword evidence="6" id="KW-0997">Cell inner membrane</keyword>
<comment type="caution">
    <text evidence="13">The sequence shown here is derived from an EMBL/GenBank/DDBJ whole genome shotgun (WGS) entry which is preliminary data.</text>
</comment>
<comment type="similarity">
    <text evidence="2">Belongs to the GSP G family.</text>
</comment>
<dbReference type="GO" id="GO:0005886">
    <property type="term" value="C:plasma membrane"/>
    <property type="evidence" value="ECO:0007669"/>
    <property type="project" value="UniProtKB-SubCell"/>
</dbReference>
<evidence type="ECO:0000256" key="3">
    <source>
        <dbReference type="ARBA" id="ARBA00020042"/>
    </source>
</evidence>
<dbReference type="EMBL" id="MFNE01000006">
    <property type="protein sequence ID" value="OGG97014.1"/>
    <property type="molecule type" value="Genomic_DNA"/>
</dbReference>
<evidence type="ECO:0000256" key="2">
    <source>
        <dbReference type="ARBA" id="ARBA00009984"/>
    </source>
</evidence>
<dbReference type="STRING" id="1817772.A2527_02855"/>
<protein>
    <recommendedName>
        <fullName evidence="3">Type II secretion system core protein G</fullName>
    </recommendedName>
</protein>
<evidence type="ECO:0000313" key="13">
    <source>
        <dbReference type="EMBL" id="OGG97014.1"/>
    </source>
</evidence>
<reference evidence="13 14" key="1">
    <citation type="journal article" date="2016" name="Nat. Commun.">
        <title>Thousands of microbial genomes shed light on interconnected biogeochemical processes in an aquifer system.</title>
        <authorList>
            <person name="Anantharaman K."/>
            <person name="Brown C.T."/>
            <person name="Hug L.A."/>
            <person name="Sharon I."/>
            <person name="Castelle C.J."/>
            <person name="Probst A.J."/>
            <person name="Thomas B.C."/>
            <person name="Singh A."/>
            <person name="Wilkins M.J."/>
            <person name="Karaoz U."/>
            <person name="Brodie E.L."/>
            <person name="Williams K.H."/>
            <person name="Hubbard S.S."/>
            <person name="Banfield J.F."/>
        </authorList>
    </citation>
    <scope>NUCLEOTIDE SEQUENCE [LARGE SCALE GENOMIC DNA]</scope>
</reference>
<dbReference type="Proteomes" id="UP000178449">
    <property type="component" value="Unassembled WGS sequence"/>
</dbReference>